<dbReference type="EC" id="3.4.-.-" evidence="4"/>
<keyword evidence="4" id="KW-0645">Protease</keyword>
<proteinExistence type="predicted"/>
<dbReference type="InterPro" id="IPR019734">
    <property type="entry name" value="TPR_rpt"/>
</dbReference>
<keyword evidence="4" id="KW-0378">Hydrolase</keyword>
<dbReference type="RefSeq" id="WP_230574023.1">
    <property type="nucleotide sequence ID" value="NZ_CAKJTI010000003.1"/>
</dbReference>
<name>A0ABM8Y7S2_9BACI</name>
<dbReference type="GO" id="GO:0008233">
    <property type="term" value="F:peptidase activity"/>
    <property type="evidence" value="ECO:0007669"/>
    <property type="project" value="UniProtKB-KW"/>
</dbReference>
<gene>
    <name evidence="4" type="primary">bepA_1</name>
    <name evidence="4" type="ORF">BACCIP111899_00942</name>
</gene>
<accession>A0ABM8Y7S2</accession>
<dbReference type="InterPro" id="IPR011990">
    <property type="entry name" value="TPR-like_helical_dom_sf"/>
</dbReference>
<evidence type="ECO:0000313" key="5">
    <source>
        <dbReference type="Proteomes" id="UP000789423"/>
    </source>
</evidence>
<keyword evidence="1" id="KW-0677">Repeat</keyword>
<feature type="repeat" description="TPR" evidence="3">
    <location>
        <begin position="271"/>
        <end position="304"/>
    </location>
</feature>
<evidence type="ECO:0000313" key="4">
    <source>
        <dbReference type="EMBL" id="CAG9611770.1"/>
    </source>
</evidence>
<keyword evidence="2 3" id="KW-0802">TPR repeat</keyword>
<dbReference type="PANTHER" id="PTHR45586">
    <property type="entry name" value="TPR REPEAT-CONTAINING PROTEIN PA4667"/>
    <property type="match status" value="1"/>
</dbReference>
<evidence type="ECO:0000256" key="2">
    <source>
        <dbReference type="ARBA" id="ARBA00022803"/>
    </source>
</evidence>
<protein>
    <submittedName>
        <fullName evidence="4">Beta-barrel assembly-enhancing protease</fullName>
        <ecNumber evidence="4">3.4.-.-</ecNumber>
    </submittedName>
</protein>
<dbReference type="Pfam" id="PF13432">
    <property type="entry name" value="TPR_16"/>
    <property type="match status" value="1"/>
</dbReference>
<reference evidence="4 5" key="1">
    <citation type="submission" date="2021-10" db="EMBL/GenBank/DDBJ databases">
        <authorList>
            <person name="Criscuolo A."/>
        </authorList>
    </citation>
    <scope>NUCLEOTIDE SEQUENCE [LARGE SCALE GENOMIC DNA]</scope>
    <source>
        <strain evidence="5">CIP 111899</strain>
    </source>
</reference>
<sequence>MQKFEQAVTYIESGETEKGLQLLAEQVKQGTDEEKYEIARYYYTLGFVDQALEIVEDLRLLYPEESEFTLFLAELYIDLDKEDEAIEVLHDIQENDELYVQSLLLASDLYQMQGFDEVAEQKLLKAKAMMPDEPVIAFGLGELYSSKGEDSKAIPYYESLLPEHKVMGGVVVPLRLAENLSALGQWSEAISYYEEGLEEQKDIHSLFGFAFTLYQGEQYQRAISVWEELKELDPEYASLYMYLAKCYEKEGMLQESYETLQEGIKIDELSIPFYVEFANVAAKLGKRNEAEDSLKKALELDPSHLGATLKYSYILKEEERYEEVIAVIEKAIDNGETDTQLLWDIAHAKKQLELYSEALNHYQSAYTSFKNHPDFLEEYGYFLLEEGLRKEAKEVFTRLLQLDPTQTHIEELLYNLEDFS</sequence>
<dbReference type="GO" id="GO:0006508">
    <property type="term" value="P:proteolysis"/>
    <property type="evidence" value="ECO:0007669"/>
    <property type="project" value="UniProtKB-KW"/>
</dbReference>
<dbReference type="Pfam" id="PF13429">
    <property type="entry name" value="TPR_15"/>
    <property type="match status" value="1"/>
</dbReference>
<dbReference type="SUPFAM" id="SSF48452">
    <property type="entry name" value="TPR-like"/>
    <property type="match status" value="2"/>
</dbReference>
<dbReference type="PANTHER" id="PTHR45586:SF15">
    <property type="entry name" value="TPR REPEAT-CONTAINING PROTEIN YPIA"/>
    <property type="match status" value="1"/>
</dbReference>
<dbReference type="Proteomes" id="UP000789423">
    <property type="component" value="Unassembled WGS sequence"/>
</dbReference>
<evidence type="ECO:0000256" key="3">
    <source>
        <dbReference type="PROSITE-ProRule" id="PRU00339"/>
    </source>
</evidence>
<keyword evidence="5" id="KW-1185">Reference proteome</keyword>
<dbReference type="InterPro" id="IPR051012">
    <property type="entry name" value="CellSynth/LPSAsmb/PSIAsmb"/>
</dbReference>
<dbReference type="EMBL" id="CAKJTI010000003">
    <property type="protein sequence ID" value="CAG9611770.1"/>
    <property type="molecule type" value="Genomic_DNA"/>
</dbReference>
<organism evidence="4 5">
    <name type="scientific">Bacillus rhizoplanae</name>
    <dbReference type="NCBI Taxonomy" id="2880966"/>
    <lineage>
        <taxon>Bacteria</taxon>
        <taxon>Bacillati</taxon>
        <taxon>Bacillota</taxon>
        <taxon>Bacilli</taxon>
        <taxon>Bacillales</taxon>
        <taxon>Bacillaceae</taxon>
        <taxon>Bacillus</taxon>
    </lineage>
</organism>
<dbReference type="SMART" id="SM00028">
    <property type="entry name" value="TPR"/>
    <property type="match status" value="8"/>
</dbReference>
<dbReference type="Gene3D" id="1.25.40.10">
    <property type="entry name" value="Tetratricopeptide repeat domain"/>
    <property type="match status" value="2"/>
</dbReference>
<comment type="caution">
    <text evidence="4">The sequence shown here is derived from an EMBL/GenBank/DDBJ whole genome shotgun (WGS) entry which is preliminary data.</text>
</comment>
<dbReference type="PROSITE" id="PS50005">
    <property type="entry name" value="TPR"/>
    <property type="match status" value="2"/>
</dbReference>
<feature type="repeat" description="TPR" evidence="3">
    <location>
        <begin position="373"/>
        <end position="406"/>
    </location>
</feature>
<evidence type="ECO:0000256" key="1">
    <source>
        <dbReference type="ARBA" id="ARBA00022737"/>
    </source>
</evidence>
<dbReference type="Pfam" id="PF13176">
    <property type="entry name" value="TPR_7"/>
    <property type="match status" value="2"/>
</dbReference>